<gene>
    <name evidence="1" type="ORF">PLEPLA_LOCUS21274</name>
</gene>
<keyword evidence="2" id="KW-1185">Reference proteome</keyword>
<dbReference type="EMBL" id="CADEAL010001533">
    <property type="protein sequence ID" value="CAB1433186.1"/>
    <property type="molecule type" value="Genomic_DNA"/>
</dbReference>
<protein>
    <submittedName>
        <fullName evidence="1">Uncharacterized protein</fullName>
    </submittedName>
</protein>
<sequence length="102" mass="11536">MLVCDCQHQRLTEEEEVEEDAEEEARVMLRGDWLLPYQRGRAKVGDWWGWSCRLIIKSFRAALSPLLNSLHSASNSLSSLSSYLASEVARGARRGGRRSVEA</sequence>
<organism evidence="1 2">
    <name type="scientific">Pleuronectes platessa</name>
    <name type="common">European plaice</name>
    <dbReference type="NCBI Taxonomy" id="8262"/>
    <lineage>
        <taxon>Eukaryota</taxon>
        <taxon>Metazoa</taxon>
        <taxon>Chordata</taxon>
        <taxon>Craniata</taxon>
        <taxon>Vertebrata</taxon>
        <taxon>Euteleostomi</taxon>
        <taxon>Actinopterygii</taxon>
        <taxon>Neopterygii</taxon>
        <taxon>Teleostei</taxon>
        <taxon>Neoteleostei</taxon>
        <taxon>Acanthomorphata</taxon>
        <taxon>Carangaria</taxon>
        <taxon>Pleuronectiformes</taxon>
        <taxon>Pleuronectoidei</taxon>
        <taxon>Pleuronectidae</taxon>
        <taxon>Pleuronectes</taxon>
    </lineage>
</organism>
<name>A0A9N7YPZ8_PLEPL</name>
<comment type="caution">
    <text evidence="1">The sequence shown here is derived from an EMBL/GenBank/DDBJ whole genome shotgun (WGS) entry which is preliminary data.</text>
</comment>
<reference evidence="1" key="1">
    <citation type="submission" date="2020-03" db="EMBL/GenBank/DDBJ databases">
        <authorList>
            <person name="Weist P."/>
        </authorList>
    </citation>
    <scope>NUCLEOTIDE SEQUENCE</scope>
</reference>
<dbReference type="Proteomes" id="UP001153269">
    <property type="component" value="Unassembled WGS sequence"/>
</dbReference>
<evidence type="ECO:0000313" key="1">
    <source>
        <dbReference type="EMBL" id="CAB1433186.1"/>
    </source>
</evidence>
<dbReference type="AlphaFoldDB" id="A0A9N7YPZ8"/>
<accession>A0A9N7YPZ8</accession>
<evidence type="ECO:0000313" key="2">
    <source>
        <dbReference type="Proteomes" id="UP001153269"/>
    </source>
</evidence>
<proteinExistence type="predicted"/>